<gene>
    <name evidence="1" type="ORF">ERS075527_03924</name>
</gene>
<accession>A0AB33TBW7</accession>
<sequence length="74" mass="8421">MRWSRVGEEFAMNQPLRAVGMRTNLMGPMFPSVFVELLMIRRPRCARGVWLLSVRGRNLSQAVPWAPRTSFGSG</sequence>
<evidence type="ECO:0000313" key="1">
    <source>
        <dbReference type="EMBL" id="CPT52621.1"/>
    </source>
</evidence>
<comment type="caution">
    <text evidence="1">The sequence shown here is derived from an EMBL/GenBank/DDBJ whole genome shotgun (WGS) entry which is preliminary data.</text>
</comment>
<name>A0AB33TBW7_9MYCO</name>
<dbReference type="AlphaFoldDB" id="A0AB33TBW7"/>
<evidence type="ECO:0000313" key="2">
    <source>
        <dbReference type="Proteomes" id="UP000038487"/>
    </source>
</evidence>
<protein>
    <submittedName>
        <fullName evidence="1">Uncharacterized protein</fullName>
    </submittedName>
</protein>
<dbReference type="EMBL" id="CSUW01000009">
    <property type="protein sequence ID" value="CPT52621.1"/>
    <property type="molecule type" value="Genomic_DNA"/>
</dbReference>
<organism evidence="1 2">
    <name type="scientific">Mycobacteroides abscessus</name>
    <dbReference type="NCBI Taxonomy" id="36809"/>
    <lineage>
        <taxon>Bacteria</taxon>
        <taxon>Bacillati</taxon>
        <taxon>Actinomycetota</taxon>
        <taxon>Actinomycetes</taxon>
        <taxon>Mycobacteriales</taxon>
        <taxon>Mycobacteriaceae</taxon>
        <taxon>Mycobacteroides</taxon>
    </lineage>
</organism>
<proteinExistence type="predicted"/>
<dbReference type="Proteomes" id="UP000038487">
    <property type="component" value="Unassembled WGS sequence"/>
</dbReference>
<reference evidence="1 2" key="1">
    <citation type="submission" date="2015-03" db="EMBL/GenBank/DDBJ databases">
        <authorList>
            <consortium name="Pathogen Informatics"/>
            <person name="Murphy D."/>
        </authorList>
    </citation>
    <scope>NUCLEOTIDE SEQUENCE [LARGE SCALE GENOMIC DNA]</scope>
    <source>
        <strain evidence="1 2">PAP036</strain>
    </source>
</reference>